<dbReference type="AlphaFoldDB" id="D4Z2U2"/>
<organism evidence="2 3">
    <name type="scientific">Sphingobium indicum (strain DSM 16413 / CCM 7287 / MTCC 6362 / UT26 / NBRC 101211 / UT26S)</name>
    <name type="common">Sphingobium japonicum</name>
    <dbReference type="NCBI Taxonomy" id="452662"/>
    <lineage>
        <taxon>Bacteria</taxon>
        <taxon>Pseudomonadati</taxon>
        <taxon>Pseudomonadota</taxon>
        <taxon>Alphaproteobacteria</taxon>
        <taxon>Sphingomonadales</taxon>
        <taxon>Sphingomonadaceae</taxon>
        <taxon>Sphingobium</taxon>
    </lineage>
</organism>
<keyword evidence="3" id="KW-1185">Reference proteome</keyword>
<reference evidence="2 3" key="1">
    <citation type="journal article" date="2010" name="J. Bacteriol.">
        <title>Complete genome sequence of the representative gamma-hexachlorocyclohexane-degrading bacterium Sphingobium japonicum UT26.</title>
        <authorList>
            <person name="Nagata Y."/>
            <person name="Ohtsubo Y."/>
            <person name="Endo R."/>
            <person name="Ichikawa N."/>
            <person name="Ankai A."/>
            <person name="Oguchi A."/>
            <person name="Fukui S."/>
            <person name="Fujita N."/>
            <person name="Tsuda M."/>
        </authorList>
    </citation>
    <scope>NUCLEOTIDE SEQUENCE [LARGE SCALE GENOMIC DNA]</scope>
    <source>
        <strain evidence="3">DSM 16413 / CCM 7287 / MTCC 6362 / UT26 / NBRC 101211 / UT26S</strain>
    </source>
</reference>
<dbReference type="STRING" id="452662.SJA_C1-20900"/>
<evidence type="ECO:0000313" key="3">
    <source>
        <dbReference type="Proteomes" id="UP000007753"/>
    </source>
</evidence>
<dbReference type="PROSITE" id="PS51257">
    <property type="entry name" value="PROKAR_LIPOPROTEIN"/>
    <property type="match status" value="1"/>
</dbReference>
<evidence type="ECO:0000313" key="2">
    <source>
        <dbReference type="EMBL" id="BAI96924.1"/>
    </source>
</evidence>
<feature type="signal peptide" evidence="1">
    <location>
        <begin position="1"/>
        <end position="23"/>
    </location>
</feature>
<evidence type="ECO:0000256" key="1">
    <source>
        <dbReference type="SAM" id="SignalP"/>
    </source>
</evidence>
<dbReference type="HOGENOM" id="CLU_128219_0_0_5"/>
<name>D4Z2U2_SPHIU</name>
<dbReference type="Proteomes" id="UP000007753">
    <property type="component" value="Chromosome 1"/>
</dbReference>
<dbReference type="KEGG" id="sjp:SJA_C1-20900"/>
<keyword evidence="1" id="KW-0732">Signal</keyword>
<proteinExistence type="predicted"/>
<dbReference type="EMBL" id="AP010803">
    <property type="protein sequence ID" value="BAI96924.1"/>
    <property type="molecule type" value="Genomic_DNA"/>
</dbReference>
<dbReference type="eggNOG" id="ENOG5031DQ1">
    <property type="taxonomic scope" value="Bacteria"/>
</dbReference>
<protein>
    <recommendedName>
        <fullName evidence="4">DUF4398 domain-containing protein</fullName>
    </recommendedName>
</protein>
<gene>
    <name evidence="2" type="ordered locus">SJA_C1-20900</name>
</gene>
<feature type="chain" id="PRO_5003068406" description="DUF4398 domain-containing protein" evidence="1">
    <location>
        <begin position="24"/>
        <end position="173"/>
    </location>
</feature>
<evidence type="ECO:0008006" key="4">
    <source>
        <dbReference type="Google" id="ProtNLM"/>
    </source>
</evidence>
<sequence>MRAMIPRRLLPSLVLFLSGCASTFQGYPSLAKRAIEDAPIAEAAPAPSPVAPEPELVRDVDRLKAQAEAGGAAFDQAWPAADTATRAAAGSAVSSEAWVAAQTALSALETARNGSVSALASLDVLYVERSNAVAEGKVSGGIDAIDAARGAALAIVDGQNDRLDALKGRLAQP</sequence>
<accession>D4Z2U2</accession>